<reference evidence="1" key="1">
    <citation type="submission" date="2021-01" db="EMBL/GenBank/DDBJ databases">
        <title>Novel species in genus Nocardioides.</title>
        <authorList>
            <person name="Zhang G."/>
        </authorList>
    </citation>
    <scope>NUCLEOTIDE SEQUENCE</scope>
    <source>
        <strain evidence="1">Zg-536</strain>
    </source>
</reference>
<dbReference type="RefSeq" id="WP_205290163.1">
    <property type="nucleotide sequence ID" value="NZ_CP074406.1"/>
</dbReference>
<comment type="caution">
    <text evidence="1">The sequence shown here is derived from an EMBL/GenBank/DDBJ whole genome shotgun (WGS) entry which is preliminary data.</text>
</comment>
<evidence type="ECO:0000313" key="1">
    <source>
        <dbReference type="EMBL" id="MBM9458849.1"/>
    </source>
</evidence>
<dbReference type="AlphaFoldDB" id="A0A938Y412"/>
<keyword evidence="2" id="KW-1185">Reference proteome</keyword>
<dbReference type="Proteomes" id="UP000663791">
    <property type="component" value="Unassembled WGS sequence"/>
</dbReference>
<organism evidence="1 2">
    <name type="scientific">Nocardioides faecalis</name>
    <dbReference type="NCBI Taxonomy" id="2803858"/>
    <lineage>
        <taxon>Bacteria</taxon>
        <taxon>Bacillati</taxon>
        <taxon>Actinomycetota</taxon>
        <taxon>Actinomycetes</taxon>
        <taxon>Propionibacteriales</taxon>
        <taxon>Nocardioidaceae</taxon>
        <taxon>Nocardioides</taxon>
    </lineage>
</organism>
<dbReference type="InterPro" id="IPR045633">
    <property type="entry name" value="DUF6414"/>
</dbReference>
<name>A0A938Y412_9ACTN</name>
<dbReference type="EMBL" id="JAERTX010000003">
    <property type="protein sequence ID" value="MBM9458849.1"/>
    <property type="molecule type" value="Genomic_DNA"/>
</dbReference>
<protein>
    <submittedName>
        <fullName evidence="1">Uncharacterized protein</fullName>
    </submittedName>
</protein>
<dbReference type="Pfam" id="PF19952">
    <property type="entry name" value="DUF6414"/>
    <property type="match status" value="1"/>
</dbReference>
<sequence length="286" mass="31022">MAKYKAPSKKIHRGFIYLDDETVINSLSAVEAGKIDEVVAKVNLAREGGVAATLGVGPAKLDGGKKGTSEFEEEMVRTRTRFSVFELWYQSLVDGKALGTFEGWGPGVLDGVESGDTIEFRADCEVAPIETLLRTFLWFAEKAKSSGHFFSQKGDELKETKEGERNIRALLEGNGDQVVVLARPLGDPGPTVGMSIKREWLIGTLGRLGGEYTVVGQVDRLIGDNEEFPAMRLTQDVAPSGVEIESMKAALAVFEESAATLNIEISGNQATIKGPALWIEPIAIYR</sequence>
<proteinExistence type="predicted"/>
<evidence type="ECO:0000313" key="2">
    <source>
        <dbReference type="Proteomes" id="UP000663791"/>
    </source>
</evidence>
<gene>
    <name evidence="1" type="ORF">JK386_02965</name>
</gene>
<accession>A0A938Y412</accession>